<dbReference type="AlphaFoldDB" id="A0A2N0BHV0"/>
<dbReference type="EMBL" id="NPEF01000241">
    <property type="protein sequence ID" value="PJZ91631.1"/>
    <property type="molecule type" value="Genomic_DNA"/>
</dbReference>
<protein>
    <recommendedName>
        <fullName evidence="5">Lipoprotein</fullName>
    </recommendedName>
</protein>
<feature type="signal peptide" evidence="1">
    <location>
        <begin position="1"/>
        <end position="18"/>
    </location>
</feature>
<dbReference type="EMBL" id="NPEF02000008">
    <property type="protein sequence ID" value="MDV6235463.1"/>
    <property type="molecule type" value="Genomic_DNA"/>
</dbReference>
<evidence type="ECO:0000313" key="2">
    <source>
        <dbReference type="EMBL" id="MDV6235463.1"/>
    </source>
</evidence>
<organism evidence="3">
    <name type="scientific">Leptospira ellisii</name>
    <dbReference type="NCBI Taxonomy" id="2023197"/>
    <lineage>
        <taxon>Bacteria</taxon>
        <taxon>Pseudomonadati</taxon>
        <taxon>Spirochaetota</taxon>
        <taxon>Spirochaetia</taxon>
        <taxon>Leptospirales</taxon>
        <taxon>Leptospiraceae</taxon>
        <taxon>Leptospira</taxon>
    </lineage>
</organism>
<dbReference type="RefSeq" id="WP_100747768.1">
    <property type="nucleotide sequence ID" value="NZ_NPEF02000008.1"/>
</dbReference>
<evidence type="ECO:0000313" key="4">
    <source>
        <dbReference type="Proteomes" id="UP000232122"/>
    </source>
</evidence>
<comment type="caution">
    <text evidence="3">The sequence shown here is derived from an EMBL/GenBank/DDBJ whole genome shotgun (WGS) entry which is preliminary data.</text>
</comment>
<dbReference type="OrthoDB" id="345044at2"/>
<proteinExistence type="predicted"/>
<feature type="chain" id="PRO_5044577269" description="Lipoprotein" evidence="1">
    <location>
        <begin position="19"/>
        <end position="206"/>
    </location>
</feature>
<reference evidence="2" key="3">
    <citation type="submission" date="2023-10" db="EMBL/GenBank/DDBJ databases">
        <authorList>
            <person name="Picardeau M."/>
            <person name="Thibeaux R."/>
        </authorList>
    </citation>
    <scope>NUCLEOTIDE SEQUENCE</scope>
    <source>
        <strain evidence="2">ATI7-C-A5</strain>
    </source>
</reference>
<dbReference type="PROSITE" id="PS51257">
    <property type="entry name" value="PROKAR_LIPOPROTEIN"/>
    <property type="match status" value="1"/>
</dbReference>
<keyword evidence="4" id="KW-1185">Reference proteome</keyword>
<name>A0A2N0BHV0_9LEPT</name>
<evidence type="ECO:0008006" key="5">
    <source>
        <dbReference type="Google" id="ProtNLM"/>
    </source>
</evidence>
<evidence type="ECO:0000256" key="1">
    <source>
        <dbReference type="SAM" id="SignalP"/>
    </source>
</evidence>
<accession>A0A2N0B516</accession>
<keyword evidence="1" id="KW-0732">Signal</keyword>
<reference evidence="2 4" key="2">
    <citation type="journal article" date="2018" name="Microb. Genom.">
        <title>Deciphering the unexplored Leptospira diversity from soils uncovers genomic evolution to virulence.</title>
        <authorList>
            <person name="Thibeaux R."/>
            <person name="Iraola G."/>
            <person name="Ferres I."/>
            <person name="Bierque E."/>
            <person name="Girault D."/>
            <person name="Soupe-Gilbert M.E."/>
            <person name="Picardeau M."/>
            <person name="Goarant C."/>
        </authorList>
    </citation>
    <scope>NUCLEOTIDE SEQUENCE [LARGE SCALE GENOMIC DNA]</scope>
    <source>
        <strain evidence="2 4">ATI7-C-A5</strain>
    </source>
</reference>
<accession>A0A2N0BHV0</accession>
<sequence length="206" mass="23523">MINRIPFCILILFSLACAGAQTTQQDAGNQNKFEKIQTAKTVVVESFVPKSVREICAKTPDPESFNPEEEPCIQRRQEELFKKIYFPSAKEKNLTKALELVLALKKVFPKKKLLIGKEAEIHVRHVQQKVEYCDSGQTSCVPVIHNLISFSDSEAHEMNKSYTVVPQLSYMEKEEKDLPMAKWGERLESISRENIDFILSASFVLE</sequence>
<gene>
    <name evidence="2" type="ORF">CH379_007470</name>
    <name evidence="3" type="ORF">CH379_17590</name>
</gene>
<dbReference type="Proteomes" id="UP000232122">
    <property type="component" value="Unassembled WGS sequence"/>
</dbReference>
<reference evidence="3" key="1">
    <citation type="submission" date="2017-07" db="EMBL/GenBank/DDBJ databases">
        <title>Leptospira spp. isolated from tropical soils.</title>
        <authorList>
            <person name="Thibeaux R."/>
            <person name="Iraola G."/>
            <person name="Ferres I."/>
            <person name="Bierque E."/>
            <person name="Girault D."/>
            <person name="Soupe-Gilbert M.-E."/>
            <person name="Picardeau M."/>
            <person name="Goarant C."/>
        </authorList>
    </citation>
    <scope>NUCLEOTIDE SEQUENCE [LARGE SCALE GENOMIC DNA]</scope>
    <source>
        <strain evidence="3">ATI7-C-A5</strain>
    </source>
</reference>
<evidence type="ECO:0000313" key="3">
    <source>
        <dbReference type="EMBL" id="PJZ91631.1"/>
    </source>
</evidence>